<evidence type="ECO:0008006" key="3">
    <source>
        <dbReference type="Google" id="ProtNLM"/>
    </source>
</evidence>
<proteinExistence type="predicted"/>
<sequence>MLECLILGDSIARGTGRAVNALYDPGCDVQAEQSASTERILAWQKPAKYYGTIIVAVGSNDAAGRRLSDRLARLRRGLATRKVVWLLPYARPQAYAVRSIAVRYGDRVIDLATFRSRDRVHPASYGDIANALFE</sequence>
<dbReference type="Proteomes" id="UP000018851">
    <property type="component" value="Chromosome"/>
</dbReference>
<accession>W0A9U6</accession>
<evidence type="ECO:0000313" key="1">
    <source>
        <dbReference type="EMBL" id="AHE53083.1"/>
    </source>
</evidence>
<dbReference type="HOGENOM" id="CLU_1894860_0_0_5"/>
<gene>
    <name evidence="1" type="ORF">NX02_06765</name>
</gene>
<dbReference type="KEGG" id="ssan:NX02_06765"/>
<dbReference type="RefSeq" id="WP_025291357.1">
    <property type="nucleotide sequence ID" value="NZ_CP006644.1"/>
</dbReference>
<name>W0A9U6_9SPHN</name>
<dbReference type="EMBL" id="CP006644">
    <property type="protein sequence ID" value="AHE53083.1"/>
    <property type="molecule type" value="Genomic_DNA"/>
</dbReference>
<dbReference type="AlphaFoldDB" id="W0A9U6"/>
<evidence type="ECO:0000313" key="2">
    <source>
        <dbReference type="Proteomes" id="UP000018851"/>
    </source>
</evidence>
<protein>
    <recommendedName>
        <fullName evidence="3">SGNH hydrolase-type esterase domain-containing protein</fullName>
    </recommendedName>
</protein>
<dbReference type="OrthoDB" id="7511045at2"/>
<dbReference type="STRING" id="1123269.NX02_06765"/>
<keyword evidence="2" id="KW-1185">Reference proteome</keyword>
<reference evidence="1 2" key="1">
    <citation type="submission" date="2013-07" db="EMBL/GenBank/DDBJ databases">
        <title>Completed genome of Sphingomonas sanxanigenens NX02.</title>
        <authorList>
            <person name="Ma T."/>
            <person name="Huang H."/>
            <person name="Wu M."/>
            <person name="Li X."/>
            <person name="Li G."/>
        </authorList>
    </citation>
    <scope>NUCLEOTIDE SEQUENCE [LARGE SCALE GENOMIC DNA]</scope>
    <source>
        <strain evidence="1 2">NX02</strain>
    </source>
</reference>
<dbReference type="SUPFAM" id="SSF52266">
    <property type="entry name" value="SGNH hydrolase"/>
    <property type="match status" value="1"/>
</dbReference>
<organism evidence="1 2">
    <name type="scientific">Sphingomonas sanxanigenens DSM 19645 = NX02</name>
    <dbReference type="NCBI Taxonomy" id="1123269"/>
    <lineage>
        <taxon>Bacteria</taxon>
        <taxon>Pseudomonadati</taxon>
        <taxon>Pseudomonadota</taxon>
        <taxon>Alphaproteobacteria</taxon>
        <taxon>Sphingomonadales</taxon>
        <taxon>Sphingomonadaceae</taxon>
        <taxon>Sphingomonas</taxon>
    </lineage>
</organism>
<dbReference type="eggNOG" id="ENOG5032MMB">
    <property type="taxonomic scope" value="Bacteria"/>
</dbReference>
<dbReference type="PATRIC" id="fig|1123269.5.peg.1311"/>